<name>I4EGH0_9BACT</name>
<keyword evidence="4" id="KW-1185">Reference proteome</keyword>
<protein>
    <submittedName>
        <fullName evidence="3">Glycosyl transferase, WecB/TagA/CpsF family</fullName>
        <ecNumber evidence="3">2.4.1.187</ecNumber>
    </submittedName>
</protein>
<dbReference type="Pfam" id="PF03808">
    <property type="entry name" value="Glyco_tran_WecG"/>
    <property type="match status" value="1"/>
</dbReference>
<dbReference type="EMBL" id="CAGS01000192">
    <property type="protein sequence ID" value="CCF83782.1"/>
    <property type="molecule type" value="Genomic_DNA"/>
</dbReference>
<dbReference type="Proteomes" id="UP000004221">
    <property type="component" value="Unassembled WGS sequence"/>
</dbReference>
<dbReference type="InterPro" id="IPR004629">
    <property type="entry name" value="WecG_TagA_CpsF"/>
</dbReference>
<dbReference type="EC" id="2.4.1.187" evidence="3"/>
<keyword evidence="1 3" id="KW-0328">Glycosyltransferase</keyword>
<dbReference type="GO" id="GO:0047244">
    <property type="term" value="F:N-acetylglucosaminyldiphosphoundecaprenol N-acetyl-beta-D-mannosaminyltransferase activity"/>
    <property type="evidence" value="ECO:0007669"/>
    <property type="project" value="UniProtKB-EC"/>
</dbReference>
<gene>
    <name evidence="3" type="ORF">NITHO_2710005</name>
</gene>
<sequence length="253" mass="27194">MTVTTPGRRRILGIPVDDVTVAEVVEQACDWVRGGAGTVHQIVTVNPEFIIAARANPGFRAVLEQAALSTADGIGVILAARLLGRPLRARVTGVDLVEALAARAEPKMRLFLLGAGSGVAECAAASLEARFPGCVIAGTWSGSPRCEDAGEALKRINAAGATVVLVAYGAPEQDLWIDRYRSELAACGIVMAVGVGGTLDYLAGEVPRAPEAVRRLGFEWLYRLIRQPWRWRRQLALPLFAALVLRERLFESR</sequence>
<evidence type="ECO:0000256" key="1">
    <source>
        <dbReference type="ARBA" id="ARBA00022676"/>
    </source>
</evidence>
<keyword evidence="2 3" id="KW-0808">Transferase</keyword>
<evidence type="ECO:0000313" key="3">
    <source>
        <dbReference type="EMBL" id="CCF83782.1"/>
    </source>
</evidence>
<comment type="caution">
    <text evidence="3">The sequence shown here is derived from an EMBL/GenBank/DDBJ whole genome shotgun (WGS) entry which is preliminary data.</text>
</comment>
<evidence type="ECO:0000313" key="4">
    <source>
        <dbReference type="Proteomes" id="UP000004221"/>
    </source>
</evidence>
<dbReference type="PANTHER" id="PTHR34136">
    <property type="match status" value="1"/>
</dbReference>
<dbReference type="RefSeq" id="WP_008477393.1">
    <property type="nucleotide sequence ID" value="NZ_CAGS01000192.1"/>
</dbReference>
<proteinExistence type="predicted"/>
<dbReference type="NCBIfam" id="TIGR00696">
    <property type="entry name" value="wecG_tagA_cpsF"/>
    <property type="match status" value="1"/>
</dbReference>
<reference evidence="3 4" key="1">
    <citation type="journal article" date="2012" name="ISME J.">
        <title>Nitrification expanded: discovery, physiology and genomics of a nitrite-oxidizing bacterium from the phylum Chloroflexi.</title>
        <authorList>
            <person name="Sorokin D.Y."/>
            <person name="Lucker S."/>
            <person name="Vejmelkova D."/>
            <person name="Kostrikina N.A."/>
            <person name="Kleerebezem R."/>
            <person name="Rijpstra W.I."/>
            <person name="Damste J.S."/>
            <person name="Le Paslier D."/>
            <person name="Muyzer G."/>
            <person name="Wagner M."/>
            <person name="van Loosdrecht M.C."/>
            <person name="Daims H."/>
        </authorList>
    </citation>
    <scope>NUCLEOTIDE SEQUENCE [LARGE SCALE GENOMIC DNA]</scope>
    <source>
        <strain evidence="4">none</strain>
    </source>
</reference>
<accession>I4EGH0</accession>
<dbReference type="CDD" id="cd06533">
    <property type="entry name" value="Glyco_transf_WecG_TagA"/>
    <property type="match status" value="1"/>
</dbReference>
<dbReference type="AlphaFoldDB" id="I4EGH0"/>
<dbReference type="PANTHER" id="PTHR34136:SF1">
    <property type="entry name" value="UDP-N-ACETYL-D-MANNOSAMINURONIC ACID TRANSFERASE"/>
    <property type="match status" value="1"/>
</dbReference>
<evidence type="ECO:0000256" key="2">
    <source>
        <dbReference type="ARBA" id="ARBA00022679"/>
    </source>
</evidence>
<organism evidence="3 4">
    <name type="scientific">Nitrolancea hollandica Lb</name>
    <dbReference type="NCBI Taxonomy" id="1129897"/>
    <lineage>
        <taxon>Bacteria</taxon>
        <taxon>Pseudomonadati</taxon>
        <taxon>Thermomicrobiota</taxon>
        <taxon>Thermomicrobia</taxon>
        <taxon>Sphaerobacterales</taxon>
        <taxon>Sphaerobacterineae</taxon>
        <taxon>Sphaerobacteraceae</taxon>
        <taxon>Nitrolancea</taxon>
    </lineage>
</organism>